<organism evidence="2">
    <name type="scientific">Oryza meridionalis</name>
    <dbReference type="NCBI Taxonomy" id="40149"/>
    <lineage>
        <taxon>Eukaryota</taxon>
        <taxon>Viridiplantae</taxon>
        <taxon>Streptophyta</taxon>
        <taxon>Embryophyta</taxon>
        <taxon>Tracheophyta</taxon>
        <taxon>Spermatophyta</taxon>
        <taxon>Magnoliopsida</taxon>
        <taxon>Liliopsida</taxon>
        <taxon>Poales</taxon>
        <taxon>Poaceae</taxon>
        <taxon>BOP clade</taxon>
        <taxon>Oryzoideae</taxon>
        <taxon>Oryzeae</taxon>
        <taxon>Oryzinae</taxon>
        <taxon>Oryza</taxon>
    </lineage>
</organism>
<feature type="compositionally biased region" description="Basic and acidic residues" evidence="1">
    <location>
        <begin position="199"/>
        <end position="212"/>
    </location>
</feature>
<reference evidence="2" key="1">
    <citation type="submission" date="2015-04" db="UniProtKB">
        <authorList>
            <consortium name="EnsemblPlants"/>
        </authorList>
    </citation>
    <scope>IDENTIFICATION</scope>
</reference>
<proteinExistence type="predicted"/>
<evidence type="ECO:0000256" key="1">
    <source>
        <dbReference type="SAM" id="MobiDB-lite"/>
    </source>
</evidence>
<feature type="region of interest" description="Disordered" evidence="1">
    <location>
        <begin position="186"/>
        <end position="212"/>
    </location>
</feature>
<evidence type="ECO:0000313" key="3">
    <source>
        <dbReference type="Proteomes" id="UP000008021"/>
    </source>
</evidence>
<dbReference type="Proteomes" id="UP000008021">
    <property type="component" value="Chromosome 5"/>
</dbReference>
<protein>
    <submittedName>
        <fullName evidence="2">Uncharacterized protein</fullName>
    </submittedName>
</protein>
<dbReference type="EnsemblPlants" id="OMERI05G10060.1">
    <property type="protein sequence ID" value="OMERI05G10060.1"/>
    <property type="gene ID" value="OMERI05G10060"/>
</dbReference>
<accession>A0A0E0DPT0</accession>
<keyword evidence="3" id="KW-1185">Reference proteome</keyword>
<sequence length="212" mass="23018">MSHDIATSPLSSGDSFPLSFLNSATKETRSEAMRVDIKAAGGKGVNQGATAWIRVVTMDLPNMVTSVADLHEVVEGAAQMPWWRFERVFICSRMTYRCHSGLRRKVVVLEEKEVVQAPDQKPSEKVRERVHLVSPSRGLPPSPSATAKLADCARVGIGEVGGGASPSTRCATNTWDPVTATNEGTLICANNSDRRRRGGREGARSSRRREGD</sequence>
<dbReference type="AlphaFoldDB" id="A0A0E0DPT0"/>
<reference evidence="2" key="2">
    <citation type="submission" date="2018-05" db="EMBL/GenBank/DDBJ databases">
        <title>OmerRS3 (Oryza meridionalis Reference Sequence Version 3).</title>
        <authorList>
            <person name="Zhang J."/>
            <person name="Kudrna D."/>
            <person name="Lee S."/>
            <person name="Talag J."/>
            <person name="Welchert J."/>
            <person name="Wing R.A."/>
        </authorList>
    </citation>
    <scope>NUCLEOTIDE SEQUENCE [LARGE SCALE GENOMIC DNA]</scope>
    <source>
        <strain evidence="2">cv. OR44</strain>
    </source>
</reference>
<evidence type="ECO:0000313" key="2">
    <source>
        <dbReference type="EnsemblPlants" id="OMERI05G10060.1"/>
    </source>
</evidence>
<dbReference type="HOGENOM" id="CLU_085872_0_0_1"/>
<name>A0A0E0DPT0_9ORYZ</name>
<dbReference type="Gramene" id="OMERI05G10060.1">
    <property type="protein sequence ID" value="OMERI05G10060.1"/>
    <property type="gene ID" value="OMERI05G10060"/>
</dbReference>